<organism evidence="12 13">
    <name type="scientific">Sus scrofa</name>
    <name type="common">Pig</name>
    <dbReference type="NCBI Taxonomy" id="9823"/>
    <lineage>
        <taxon>Eukaryota</taxon>
        <taxon>Metazoa</taxon>
        <taxon>Chordata</taxon>
        <taxon>Craniata</taxon>
        <taxon>Vertebrata</taxon>
        <taxon>Euteleostomi</taxon>
        <taxon>Mammalia</taxon>
        <taxon>Eutheria</taxon>
        <taxon>Laurasiatheria</taxon>
        <taxon>Artiodactyla</taxon>
        <taxon>Suina</taxon>
        <taxon>Suidae</taxon>
        <taxon>Sus</taxon>
    </lineage>
</organism>
<dbReference type="AlphaFoldDB" id="A0A4X1U2B0"/>
<comment type="subunit">
    <text evidence="7">Interacts with TGFB1I1.</text>
</comment>
<evidence type="ECO:0000256" key="8">
    <source>
        <dbReference type="ARBA" id="ARBA00039933"/>
    </source>
</evidence>
<gene>
    <name evidence="12" type="primary">CRIP2</name>
</gene>
<feature type="domain" description="LIM zinc-binding" evidence="11">
    <location>
        <begin position="3"/>
        <end position="64"/>
    </location>
</feature>
<feature type="region of interest" description="Disordered" evidence="10">
    <location>
        <begin position="229"/>
        <end position="306"/>
    </location>
</feature>
<dbReference type="PROSITE" id="PS50023">
    <property type="entry name" value="LIM_DOMAIN_2"/>
    <property type="match status" value="2"/>
</dbReference>
<evidence type="ECO:0000256" key="2">
    <source>
        <dbReference type="ARBA" id="ARBA00022723"/>
    </source>
</evidence>
<evidence type="ECO:0000256" key="9">
    <source>
        <dbReference type="PROSITE-ProRule" id="PRU00125"/>
    </source>
</evidence>
<dbReference type="CDD" id="cd09401">
    <property type="entry name" value="LIM_TLP_like"/>
    <property type="match status" value="1"/>
</dbReference>
<keyword evidence="1" id="KW-0597">Phosphoprotein</keyword>
<dbReference type="Gene3D" id="2.10.110.10">
    <property type="entry name" value="Cysteine Rich Protein"/>
    <property type="match status" value="2"/>
</dbReference>
<feature type="compositionally biased region" description="Low complexity" evidence="10">
    <location>
        <begin position="260"/>
        <end position="273"/>
    </location>
</feature>
<feature type="compositionally biased region" description="Gly residues" evidence="10">
    <location>
        <begin position="230"/>
        <end position="243"/>
    </location>
</feature>
<evidence type="ECO:0000256" key="7">
    <source>
        <dbReference type="ARBA" id="ARBA00038732"/>
    </source>
</evidence>
<reference evidence="12" key="2">
    <citation type="submission" date="2025-08" db="UniProtKB">
        <authorList>
            <consortium name="Ensembl"/>
        </authorList>
    </citation>
    <scope>IDENTIFICATION</scope>
</reference>
<dbReference type="InterPro" id="IPR001781">
    <property type="entry name" value="Znf_LIM"/>
</dbReference>
<protein>
    <recommendedName>
        <fullName evidence="8">Cysteine-rich protein 2</fullName>
    </recommendedName>
</protein>
<evidence type="ECO:0000256" key="6">
    <source>
        <dbReference type="ARBA" id="ARBA00023038"/>
    </source>
</evidence>
<dbReference type="FunFam" id="2.10.110.10:FF:000025">
    <property type="entry name" value="Cysteine-rich protein 2"/>
    <property type="match status" value="1"/>
</dbReference>
<evidence type="ECO:0000313" key="12">
    <source>
        <dbReference type="Ensembl" id="ENSSSCP00070021869.1"/>
    </source>
</evidence>
<evidence type="ECO:0000256" key="1">
    <source>
        <dbReference type="ARBA" id="ARBA00022553"/>
    </source>
</evidence>
<dbReference type="SUPFAM" id="SSF57716">
    <property type="entry name" value="Glucocorticoid receptor-like (DNA-binding domain)"/>
    <property type="match status" value="3"/>
</dbReference>
<keyword evidence="4 9" id="KW-0862">Zinc</keyword>
<feature type="compositionally biased region" description="Low complexity" evidence="10">
    <location>
        <begin position="183"/>
        <end position="195"/>
    </location>
</feature>
<feature type="domain" description="LIM zinc-binding" evidence="11">
    <location>
        <begin position="124"/>
        <end position="217"/>
    </location>
</feature>
<evidence type="ECO:0000256" key="5">
    <source>
        <dbReference type="ARBA" id="ARBA00022990"/>
    </source>
</evidence>
<dbReference type="PROSITE" id="PS00478">
    <property type="entry name" value="LIM_DOMAIN_1"/>
    <property type="match status" value="2"/>
</dbReference>
<proteinExistence type="predicted"/>
<sequence length="306" mass="32608">MASKCPKCDKTVYFAEKVSSLGKDWHRFCLRCEHCSKTLTPGGHAEHDGKPFCHKPCYATLFGPKGVNIGGAGSYIYEKPSAERPQVTGPIEVPVARAEERKAGGPPKGPSKASSVTTFTGEPNMCPRCNKRVYFAEKVTSLGKDWHRPCLRCERCGKTLTPGGHAEVRPGRGRPAGRGRAARGGARCPLAARPGPAWARRLGGRRCRRCRPPQLPPRWAAGLAEALAAGGSGGRAPGPGGSRRGSEAHGPRPHRPCPVPSTTASPTATSPATEYSSDPRVSVARRVGMCPSPPRFLPPSRLSLQE</sequence>
<evidence type="ECO:0000259" key="11">
    <source>
        <dbReference type="PROSITE" id="PS50023"/>
    </source>
</evidence>
<dbReference type="SMART" id="SM00132">
    <property type="entry name" value="LIM"/>
    <property type="match status" value="2"/>
</dbReference>
<keyword evidence="5" id="KW-0007">Acetylation</keyword>
<keyword evidence="2 9" id="KW-0479">Metal-binding</keyword>
<name>A0A4X1U2B0_PIG</name>
<evidence type="ECO:0000256" key="3">
    <source>
        <dbReference type="ARBA" id="ARBA00022737"/>
    </source>
</evidence>
<dbReference type="PANTHER" id="PTHR46074:SF2">
    <property type="entry name" value="CYSTEINE-RICH PROTEIN 2"/>
    <property type="match status" value="1"/>
</dbReference>
<evidence type="ECO:0000313" key="13">
    <source>
        <dbReference type="Proteomes" id="UP000314985"/>
    </source>
</evidence>
<dbReference type="GO" id="GO:0046872">
    <property type="term" value="F:metal ion binding"/>
    <property type="evidence" value="ECO:0007669"/>
    <property type="project" value="UniProtKB-KW"/>
</dbReference>
<dbReference type="PANTHER" id="PTHR46074">
    <property type="entry name" value="CYSTEINE-RICH PROTEIN CRIP FAMILY MEMBER"/>
    <property type="match status" value="1"/>
</dbReference>
<keyword evidence="3" id="KW-0677">Repeat</keyword>
<evidence type="ECO:0000256" key="10">
    <source>
        <dbReference type="SAM" id="MobiDB-lite"/>
    </source>
</evidence>
<dbReference type="Proteomes" id="UP000314985">
    <property type="component" value="Chromosome 7"/>
</dbReference>
<dbReference type="CDD" id="cd09476">
    <property type="entry name" value="LIM1_TLP"/>
    <property type="match status" value="1"/>
</dbReference>
<feature type="compositionally biased region" description="Basic residues" evidence="10">
    <location>
        <begin position="171"/>
        <end position="181"/>
    </location>
</feature>
<keyword evidence="6 9" id="KW-0440">LIM domain</keyword>
<dbReference type="Pfam" id="PF00412">
    <property type="entry name" value="LIM"/>
    <property type="match status" value="2"/>
</dbReference>
<dbReference type="Ensembl" id="ENSSSCT00070026336.1">
    <property type="protein sequence ID" value="ENSSSCP00070021869.1"/>
    <property type="gene ID" value="ENSSSCG00070013504.1"/>
</dbReference>
<accession>A0A4X1U2B0</accession>
<feature type="region of interest" description="Disordered" evidence="10">
    <location>
        <begin position="161"/>
        <end position="195"/>
    </location>
</feature>
<evidence type="ECO:0000256" key="4">
    <source>
        <dbReference type="ARBA" id="ARBA00022833"/>
    </source>
</evidence>
<reference evidence="12 13" key="1">
    <citation type="submission" date="2017-08" db="EMBL/GenBank/DDBJ databases">
        <title>USMARCv1.0.</title>
        <authorList>
            <person name="Hannum G.I."/>
            <person name="Koren S."/>
            <person name="Schroeder S.G."/>
            <person name="Chin S.C."/>
            <person name="Nonneman D.J."/>
            <person name="Becker S.A."/>
            <person name="Rosen B.D."/>
            <person name="Bickhart D.M."/>
            <person name="Putnam N.H."/>
            <person name="Green R.E."/>
            <person name="Tuggle C.K."/>
            <person name="Liu H."/>
            <person name="Rohrer G.A."/>
            <person name="Warr A."/>
            <person name="Hall R."/>
            <person name="Kim K."/>
            <person name="Hume D.A."/>
            <person name="Talbot R."/>
            <person name="Chow W."/>
            <person name="Howe K."/>
            <person name="Schwartz A.S."/>
            <person name="Watson M."/>
            <person name="Archibald A.L."/>
            <person name="Phillippy A.M."/>
            <person name="Smith T.P.L."/>
        </authorList>
    </citation>
    <scope>NUCLEOTIDE SEQUENCE [LARGE SCALE GENOMIC DNA]</scope>
</reference>